<dbReference type="CDD" id="cd00082">
    <property type="entry name" value="HisKA"/>
    <property type="match status" value="1"/>
</dbReference>
<feature type="domain" description="PAS" evidence="5">
    <location>
        <begin position="216"/>
        <end position="286"/>
    </location>
</feature>
<dbReference type="InterPro" id="IPR005467">
    <property type="entry name" value="His_kinase_dom"/>
</dbReference>
<keyword evidence="3" id="KW-0597">Phosphoprotein</keyword>
<dbReference type="SMART" id="SM00086">
    <property type="entry name" value="PAC"/>
    <property type="match status" value="2"/>
</dbReference>
<gene>
    <name evidence="7" type="ORF">RM543_15540</name>
</gene>
<dbReference type="InterPro" id="IPR036890">
    <property type="entry name" value="HATPase_C_sf"/>
</dbReference>
<protein>
    <recommendedName>
        <fullName evidence="2">histidine kinase</fullName>
        <ecNumber evidence="2">2.7.13.3</ecNumber>
    </recommendedName>
</protein>
<dbReference type="EC" id="2.7.13.3" evidence="2"/>
<evidence type="ECO:0000256" key="1">
    <source>
        <dbReference type="ARBA" id="ARBA00000085"/>
    </source>
</evidence>
<dbReference type="InterPro" id="IPR000014">
    <property type="entry name" value="PAS"/>
</dbReference>
<dbReference type="EMBL" id="JAVRHL010000003">
    <property type="protein sequence ID" value="MDT0684098.1"/>
    <property type="molecule type" value="Genomic_DNA"/>
</dbReference>
<dbReference type="CDD" id="cd00130">
    <property type="entry name" value="PAS"/>
    <property type="match status" value="1"/>
</dbReference>
<dbReference type="Pfam" id="PF13426">
    <property type="entry name" value="PAS_9"/>
    <property type="match status" value="1"/>
</dbReference>
<dbReference type="PANTHER" id="PTHR43547:SF2">
    <property type="entry name" value="HYBRID SIGNAL TRANSDUCTION HISTIDINE KINASE C"/>
    <property type="match status" value="1"/>
</dbReference>
<dbReference type="InterPro" id="IPR003661">
    <property type="entry name" value="HisK_dim/P_dom"/>
</dbReference>
<dbReference type="PROSITE" id="PS50113">
    <property type="entry name" value="PAC"/>
    <property type="match status" value="2"/>
</dbReference>
<evidence type="ECO:0000313" key="7">
    <source>
        <dbReference type="EMBL" id="MDT0684098.1"/>
    </source>
</evidence>
<dbReference type="SUPFAM" id="SSF52172">
    <property type="entry name" value="CheY-like"/>
    <property type="match status" value="1"/>
</dbReference>
<sequence>MAEGMLELDGNEIVGRALSDFLGVEDAAVLLGHSRAGSGPIQIRTEARLGTRVPLDAQSDNLGVAGTALTLRVSDVTPAQRSAGELRLAGALEAGGVGIFEVDIPSDKSVVTPKWLEILGFDTAPGATFDPQAEWLARVHPEDTARVAASDAACYAGETEVTDTTYRFLRPDGRWMWTRSVSVVSERDHRGNPQRLTGVQFDLDDHYRLQAQLAASQRRFRESVGNSPSPTALCSLGGAIIDANNAFCELVGFTYSDIIGVTLSTLSFPDDLEASRNRIDALRRGTLRRYETEKHIRRKDGSGCWARLSVSYDPGTEGMDGIIVAQARDISRDKELDEAKAQFLATMSHELRTPLTSVHGAIRLLSQLYADESQADGVKRLLSIAETNSKRLIDMVNDILDVERLTAPDTVFDFEPSPVADIAREAVESVAAAAINKNIRVTIAEEAEGEAMVDAARLGKAMEAILSNAIKFSDPESEVILRVCSDENDVTVWVEDSGCGIPVSFRDKVFDRFTQADSSSTREQGGSGIGLYVSNLSVNRMGGRIGFQSEEGIGSKFWIRLPRIDAAGTTASPPAKSSLPSILHVEPESGFGDIFRSALKGQAEYVRAGSFAAAVRLLDSHAFDVIIVDLDLPDGNGRDILDFAGDPPPVILGFSNSETSWSDPRVTRNLVKTRTSIDDILCIALKAAEDHQ</sequence>
<keyword evidence="8" id="KW-1185">Reference proteome</keyword>
<dbReference type="Proteomes" id="UP001265259">
    <property type="component" value="Unassembled WGS sequence"/>
</dbReference>
<dbReference type="SUPFAM" id="SSF55785">
    <property type="entry name" value="PYP-like sensor domain (PAS domain)"/>
    <property type="match status" value="2"/>
</dbReference>
<evidence type="ECO:0000259" key="4">
    <source>
        <dbReference type="PROSITE" id="PS50109"/>
    </source>
</evidence>
<comment type="catalytic activity">
    <reaction evidence="1">
        <text>ATP + protein L-histidine = ADP + protein N-phospho-L-histidine.</text>
        <dbReference type="EC" id="2.7.13.3"/>
    </reaction>
</comment>
<organism evidence="7 8">
    <name type="scientific">Tropicimonas omnivorans</name>
    <dbReference type="NCBI Taxonomy" id="3075590"/>
    <lineage>
        <taxon>Bacteria</taxon>
        <taxon>Pseudomonadati</taxon>
        <taxon>Pseudomonadota</taxon>
        <taxon>Alphaproteobacteria</taxon>
        <taxon>Rhodobacterales</taxon>
        <taxon>Roseobacteraceae</taxon>
        <taxon>Tropicimonas</taxon>
    </lineage>
</organism>
<dbReference type="InterPro" id="IPR036097">
    <property type="entry name" value="HisK_dim/P_sf"/>
</dbReference>
<proteinExistence type="predicted"/>
<evidence type="ECO:0000313" key="8">
    <source>
        <dbReference type="Proteomes" id="UP001265259"/>
    </source>
</evidence>
<dbReference type="NCBIfam" id="TIGR00229">
    <property type="entry name" value="sensory_box"/>
    <property type="match status" value="1"/>
</dbReference>
<dbReference type="Gene3D" id="3.30.450.20">
    <property type="entry name" value="PAS domain"/>
    <property type="match status" value="2"/>
</dbReference>
<reference evidence="7 8" key="1">
    <citation type="submission" date="2023-09" db="EMBL/GenBank/DDBJ databases">
        <authorList>
            <person name="Rey-Velasco X."/>
        </authorList>
    </citation>
    <scope>NUCLEOTIDE SEQUENCE [LARGE SCALE GENOMIC DNA]</scope>
    <source>
        <strain evidence="7 8">F158</strain>
    </source>
</reference>
<name>A0ABU3DK53_9RHOB</name>
<dbReference type="InterPro" id="IPR003594">
    <property type="entry name" value="HATPase_dom"/>
</dbReference>
<dbReference type="InterPro" id="IPR001610">
    <property type="entry name" value="PAC"/>
</dbReference>
<evidence type="ECO:0000259" key="5">
    <source>
        <dbReference type="PROSITE" id="PS50112"/>
    </source>
</evidence>
<dbReference type="PANTHER" id="PTHR43547">
    <property type="entry name" value="TWO-COMPONENT HISTIDINE KINASE"/>
    <property type="match status" value="1"/>
</dbReference>
<dbReference type="SMART" id="SM00388">
    <property type="entry name" value="HisKA"/>
    <property type="match status" value="1"/>
</dbReference>
<dbReference type="InterPro" id="IPR004358">
    <property type="entry name" value="Sig_transdc_His_kin-like_C"/>
</dbReference>
<evidence type="ECO:0000256" key="3">
    <source>
        <dbReference type="ARBA" id="ARBA00022553"/>
    </source>
</evidence>
<dbReference type="Gene3D" id="3.30.565.10">
    <property type="entry name" value="Histidine kinase-like ATPase, C-terminal domain"/>
    <property type="match status" value="1"/>
</dbReference>
<dbReference type="Pfam" id="PF08447">
    <property type="entry name" value="PAS_3"/>
    <property type="match status" value="1"/>
</dbReference>
<accession>A0ABU3DK53</accession>
<feature type="domain" description="PAC" evidence="6">
    <location>
        <begin position="162"/>
        <end position="215"/>
    </location>
</feature>
<dbReference type="PROSITE" id="PS50112">
    <property type="entry name" value="PAS"/>
    <property type="match status" value="1"/>
</dbReference>
<dbReference type="Gene3D" id="1.10.287.130">
    <property type="match status" value="1"/>
</dbReference>
<dbReference type="PROSITE" id="PS50109">
    <property type="entry name" value="HIS_KIN"/>
    <property type="match status" value="1"/>
</dbReference>
<evidence type="ECO:0000256" key="2">
    <source>
        <dbReference type="ARBA" id="ARBA00012438"/>
    </source>
</evidence>
<dbReference type="InterPro" id="IPR011006">
    <property type="entry name" value="CheY-like_superfamily"/>
</dbReference>
<dbReference type="SUPFAM" id="SSF55874">
    <property type="entry name" value="ATPase domain of HSP90 chaperone/DNA topoisomerase II/histidine kinase"/>
    <property type="match status" value="1"/>
</dbReference>
<dbReference type="InterPro" id="IPR013655">
    <property type="entry name" value="PAS_fold_3"/>
</dbReference>
<feature type="domain" description="PAC" evidence="6">
    <location>
        <begin position="290"/>
        <end position="342"/>
    </location>
</feature>
<dbReference type="Pfam" id="PF00512">
    <property type="entry name" value="HisKA"/>
    <property type="match status" value="1"/>
</dbReference>
<comment type="caution">
    <text evidence="7">The sequence shown here is derived from an EMBL/GenBank/DDBJ whole genome shotgun (WGS) entry which is preliminary data.</text>
</comment>
<dbReference type="Gene3D" id="3.40.50.2300">
    <property type="match status" value="1"/>
</dbReference>
<dbReference type="RefSeq" id="WP_311693200.1">
    <property type="nucleotide sequence ID" value="NZ_JAVRHL010000003.1"/>
</dbReference>
<feature type="domain" description="Histidine kinase" evidence="4">
    <location>
        <begin position="346"/>
        <end position="565"/>
    </location>
</feature>
<dbReference type="InterPro" id="IPR000700">
    <property type="entry name" value="PAS-assoc_C"/>
</dbReference>
<dbReference type="SMART" id="SM00091">
    <property type="entry name" value="PAS"/>
    <property type="match status" value="2"/>
</dbReference>
<dbReference type="InterPro" id="IPR035965">
    <property type="entry name" value="PAS-like_dom_sf"/>
</dbReference>
<dbReference type="SMART" id="SM00387">
    <property type="entry name" value="HATPase_c"/>
    <property type="match status" value="1"/>
</dbReference>
<dbReference type="PRINTS" id="PR00344">
    <property type="entry name" value="BCTRLSENSOR"/>
</dbReference>
<dbReference type="Pfam" id="PF02518">
    <property type="entry name" value="HATPase_c"/>
    <property type="match status" value="1"/>
</dbReference>
<dbReference type="SUPFAM" id="SSF47384">
    <property type="entry name" value="Homodimeric domain of signal transducing histidine kinase"/>
    <property type="match status" value="1"/>
</dbReference>
<evidence type="ECO:0000259" key="6">
    <source>
        <dbReference type="PROSITE" id="PS50113"/>
    </source>
</evidence>